<organism evidence="2 3">
    <name type="scientific">Symbiodinium pilosum</name>
    <name type="common">Dinoflagellate</name>
    <dbReference type="NCBI Taxonomy" id="2952"/>
    <lineage>
        <taxon>Eukaryota</taxon>
        <taxon>Sar</taxon>
        <taxon>Alveolata</taxon>
        <taxon>Dinophyceae</taxon>
        <taxon>Suessiales</taxon>
        <taxon>Symbiodiniaceae</taxon>
        <taxon>Symbiodinium</taxon>
    </lineage>
</organism>
<comment type="caution">
    <text evidence="2">The sequence shown here is derived from an EMBL/GenBank/DDBJ whole genome shotgun (WGS) entry which is preliminary data.</text>
</comment>
<dbReference type="AlphaFoldDB" id="A0A812Y275"/>
<gene>
    <name evidence="2" type="ORF">SPIL2461_LOCUS22368</name>
</gene>
<keyword evidence="3" id="KW-1185">Reference proteome</keyword>
<dbReference type="EMBL" id="CAJNIZ010047201">
    <property type="protein sequence ID" value="CAE7764173.1"/>
    <property type="molecule type" value="Genomic_DNA"/>
</dbReference>
<evidence type="ECO:0000256" key="1">
    <source>
        <dbReference type="SAM" id="MobiDB-lite"/>
    </source>
</evidence>
<feature type="region of interest" description="Disordered" evidence="1">
    <location>
        <begin position="28"/>
        <end position="93"/>
    </location>
</feature>
<accession>A0A812Y275</accession>
<evidence type="ECO:0000313" key="2">
    <source>
        <dbReference type="EMBL" id="CAE7764173.1"/>
    </source>
</evidence>
<reference evidence="2" key="1">
    <citation type="submission" date="2021-02" db="EMBL/GenBank/DDBJ databases">
        <authorList>
            <person name="Dougan E. K."/>
            <person name="Rhodes N."/>
            <person name="Thang M."/>
            <person name="Chan C."/>
        </authorList>
    </citation>
    <scope>NUCLEOTIDE SEQUENCE</scope>
</reference>
<dbReference type="Proteomes" id="UP000649617">
    <property type="component" value="Unassembled WGS sequence"/>
</dbReference>
<name>A0A812Y275_SYMPI</name>
<sequence>MTAVTGVHPTLVDWVRCKLQCMRAAPRRDLRTRSCPTGRSDPLQAPSMMKQRPIRSRTFRFSRPPVARKMQKTAKLCRRSSLSAEGGSESHMSNPCVPLLLTTLRHLVFKDWIVV</sequence>
<proteinExistence type="predicted"/>
<protein>
    <submittedName>
        <fullName evidence="2">Uncharacterized protein</fullName>
    </submittedName>
</protein>
<feature type="compositionally biased region" description="Basic residues" evidence="1">
    <location>
        <begin position="69"/>
        <end position="78"/>
    </location>
</feature>
<evidence type="ECO:0000313" key="3">
    <source>
        <dbReference type="Proteomes" id="UP000649617"/>
    </source>
</evidence>